<reference evidence="9" key="2">
    <citation type="submission" date="2007-04" db="EMBL/GenBank/DDBJ databases">
        <title>The genome of the human body louse.</title>
        <authorList>
            <consortium name="The Human Body Louse Genome Consortium"/>
            <person name="Kirkness E."/>
            <person name="Walenz B."/>
            <person name="Hass B."/>
            <person name="Bruggner R."/>
            <person name="Strausberg R."/>
        </authorList>
    </citation>
    <scope>NUCLEOTIDE SEQUENCE</scope>
    <source>
        <strain evidence="9">USDA</strain>
    </source>
</reference>
<dbReference type="Pfam" id="PF16189">
    <property type="entry name" value="Creatinase_N_2"/>
    <property type="match status" value="1"/>
</dbReference>
<dbReference type="SUPFAM" id="SSF55920">
    <property type="entry name" value="Creatinase/aminopeptidase"/>
    <property type="match status" value="1"/>
</dbReference>
<keyword evidence="9" id="KW-0645">Protease</keyword>
<dbReference type="FunFam" id="3.90.230.10:FF:000007">
    <property type="entry name" value="Xaa-Pro aminopeptidase P"/>
    <property type="match status" value="1"/>
</dbReference>
<evidence type="ECO:0000256" key="2">
    <source>
        <dbReference type="ARBA" id="ARBA00008766"/>
    </source>
</evidence>
<dbReference type="OrthoDB" id="9995434at2759"/>
<dbReference type="GO" id="GO:0005737">
    <property type="term" value="C:cytoplasm"/>
    <property type="evidence" value="ECO:0007669"/>
    <property type="project" value="UniProtKB-ARBA"/>
</dbReference>
<dbReference type="InterPro" id="IPR000587">
    <property type="entry name" value="Creatinase_N"/>
</dbReference>
<reference evidence="10" key="3">
    <citation type="submission" date="2021-02" db="UniProtKB">
        <authorList>
            <consortium name="EnsemblMetazoa"/>
        </authorList>
    </citation>
    <scope>IDENTIFICATION</scope>
    <source>
        <strain evidence="10">USDA</strain>
    </source>
</reference>
<keyword evidence="9" id="KW-0031">Aminopeptidase</keyword>
<gene>
    <name evidence="10" type="primary">8235306</name>
    <name evidence="9" type="ORF">Phum_PHUM536060</name>
</gene>
<evidence type="ECO:0000256" key="5">
    <source>
        <dbReference type="ARBA" id="ARBA00023211"/>
    </source>
</evidence>
<keyword evidence="4 9" id="KW-0378">Hydrolase</keyword>
<dbReference type="Gene3D" id="3.40.350.10">
    <property type="entry name" value="Creatinase/prolidase N-terminal domain"/>
    <property type="match status" value="2"/>
</dbReference>
<dbReference type="InterPro" id="IPR036005">
    <property type="entry name" value="Creatinase/aminopeptidase-like"/>
</dbReference>
<comment type="cofactor">
    <cofactor evidence="1">
        <name>Mn(2+)</name>
        <dbReference type="ChEBI" id="CHEBI:29035"/>
    </cofactor>
</comment>
<dbReference type="PANTHER" id="PTHR43763:SF6">
    <property type="entry name" value="XAA-PRO AMINOPEPTIDASE 1"/>
    <property type="match status" value="1"/>
</dbReference>
<dbReference type="InterPro" id="IPR032416">
    <property type="entry name" value="Peptidase_M24_C"/>
</dbReference>
<dbReference type="AlphaFoldDB" id="E0VZL7"/>
<evidence type="ECO:0000313" key="9">
    <source>
        <dbReference type="EMBL" id="EEB18823.1"/>
    </source>
</evidence>
<keyword evidence="11" id="KW-1185">Reference proteome</keyword>
<dbReference type="InParanoid" id="E0VZL7"/>
<feature type="domain" description="Creatinase N-terminal" evidence="7">
    <location>
        <begin position="14"/>
        <end position="128"/>
    </location>
</feature>
<comment type="similarity">
    <text evidence="2">Belongs to the peptidase M24B family.</text>
</comment>
<evidence type="ECO:0000256" key="3">
    <source>
        <dbReference type="ARBA" id="ARBA00022723"/>
    </source>
</evidence>
<dbReference type="KEGG" id="phu:Phum_PHUM536060"/>
<dbReference type="InterPro" id="IPR029149">
    <property type="entry name" value="Creatin/AminoP/Spt16_N"/>
</dbReference>
<dbReference type="EnsemblMetazoa" id="PHUM536060-RA">
    <property type="protein sequence ID" value="PHUM536060-PA"/>
    <property type="gene ID" value="PHUM536060"/>
</dbReference>
<dbReference type="CTD" id="8235306"/>
<dbReference type="Proteomes" id="UP000009046">
    <property type="component" value="Unassembled WGS sequence"/>
</dbReference>
<dbReference type="Pfam" id="PF00557">
    <property type="entry name" value="Peptidase_M24"/>
    <property type="match status" value="1"/>
</dbReference>
<dbReference type="EMBL" id="DS235853">
    <property type="protein sequence ID" value="EEB18823.1"/>
    <property type="molecule type" value="Genomic_DNA"/>
</dbReference>
<dbReference type="OMA" id="IRTYVQI"/>
<dbReference type="HOGENOM" id="CLU_011781_2_2_1"/>
<dbReference type="EC" id="3.4.11.9" evidence="9"/>
<keyword evidence="5" id="KW-0464">Manganese</keyword>
<evidence type="ECO:0000256" key="1">
    <source>
        <dbReference type="ARBA" id="ARBA00001936"/>
    </source>
</evidence>
<dbReference type="Pfam" id="PF01321">
    <property type="entry name" value="Creatinase_N"/>
    <property type="match status" value="1"/>
</dbReference>
<accession>E0VZL7</accession>
<dbReference type="Gene3D" id="3.90.230.10">
    <property type="entry name" value="Creatinase/methionine aminopeptidase superfamily"/>
    <property type="match status" value="1"/>
</dbReference>
<dbReference type="GeneID" id="8235306"/>
<sequence length="647" mass="73665">MSRMTSVRGPILNAFIITSDDEHQSEFLSDRDKKLEYISGFTGMYGYAVITKSSAALWTTEKFYALADQQLDCNWELMKLGEPGVPSLTEWLKKVLKRGLYRVGADPRMIPSSTWEEWNRELAADKLVLTEVPNNLIDLIWTIGRPPYNPYPAFVLPQEYAGESWQSKVINLRHNLTRFGCDAMIVTALEEIAWLLNIRGRDTNYNPFVKAYLIVERERLRLYVPKEKVSDDIRRQLRVESHGSLSVRLFPYDAVFTELRTLSQAWDKVLIPSTWFYSSGASQAIVLAVPPEKRFLRQSPIILMKAKKNSAECEGMRAANLRDSAAFVDFLALMDEEIKLSTNWTEVDVVNTLDKFRSEQNLNQGVPFPTVATYGHHGGFFYYETNNKTNLKLEDSSTLVIESGGHYFDGTSEVVRTFHFGEPTRDMIEYYTKILSALIQFSTATFPVTAKTTDLDTIVRSKLWKSGINYKMDLGHGLGSFSNVYESPIVINSDSKQHRQTIREGYFLTCQPSYVKPYKYGLKLGNVLEVTSKGSNNFDGKPSKYLEFNDVTLVPFESKLIDTRLLSREEVDWLNGYHLRVMQEVGAELKRQSRMKGFYWLMEKTKEIPYDCSSGVGGNGNSKGSILLISVTELLIQANVAAPLKKL</sequence>
<evidence type="ECO:0000313" key="11">
    <source>
        <dbReference type="Proteomes" id="UP000009046"/>
    </source>
</evidence>
<evidence type="ECO:0000259" key="6">
    <source>
        <dbReference type="Pfam" id="PF00557"/>
    </source>
</evidence>
<dbReference type="RefSeq" id="XP_002431561.1">
    <property type="nucleotide sequence ID" value="XM_002431516.1"/>
</dbReference>
<dbReference type="VEuPathDB" id="VectorBase:PHUM536060"/>
<dbReference type="eggNOG" id="KOG2413">
    <property type="taxonomic scope" value="Eukaryota"/>
</dbReference>
<evidence type="ECO:0000259" key="7">
    <source>
        <dbReference type="Pfam" id="PF01321"/>
    </source>
</evidence>
<evidence type="ECO:0000313" key="10">
    <source>
        <dbReference type="EnsemblMetazoa" id="PHUM536060-PA"/>
    </source>
</evidence>
<protein>
    <submittedName>
        <fullName evidence="9 10">Xaa-Pro aminopeptidase, putative</fullName>
        <ecNumber evidence="9">3.4.11.9</ecNumber>
    </submittedName>
</protein>
<feature type="domain" description="Peptidase M24" evidence="6">
    <location>
        <begin position="314"/>
        <end position="531"/>
    </location>
</feature>
<proteinExistence type="inferred from homology"/>
<name>E0VZL7_PEDHC</name>
<dbReference type="GO" id="GO:0004177">
    <property type="term" value="F:aminopeptidase activity"/>
    <property type="evidence" value="ECO:0007669"/>
    <property type="project" value="UniProtKB-KW"/>
</dbReference>
<dbReference type="GO" id="GO:0046872">
    <property type="term" value="F:metal ion binding"/>
    <property type="evidence" value="ECO:0007669"/>
    <property type="project" value="UniProtKB-KW"/>
</dbReference>
<feature type="domain" description="Peptidase M24 C-terminal" evidence="8">
    <location>
        <begin position="544"/>
        <end position="608"/>
    </location>
</feature>
<dbReference type="InterPro" id="IPR000994">
    <property type="entry name" value="Pept_M24"/>
</dbReference>
<evidence type="ECO:0000256" key="4">
    <source>
        <dbReference type="ARBA" id="ARBA00022801"/>
    </source>
</evidence>
<keyword evidence="3" id="KW-0479">Metal-binding</keyword>
<dbReference type="STRING" id="121224.E0VZL7"/>
<dbReference type="Pfam" id="PF16188">
    <property type="entry name" value="Peptidase_M24_C"/>
    <property type="match status" value="1"/>
</dbReference>
<reference evidence="9" key="1">
    <citation type="submission" date="2007-04" db="EMBL/GenBank/DDBJ databases">
        <title>Annotation of Pediculus humanus corporis strain USDA.</title>
        <authorList>
            <person name="Kirkness E."/>
            <person name="Hannick L."/>
            <person name="Hass B."/>
            <person name="Bruggner R."/>
            <person name="Lawson D."/>
            <person name="Bidwell S."/>
            <person name="Joardar V."/>
            <person name="Caler E."/>
            <person name="Walenz B."/>
            <person name="Inman J."/>
            <person name="Schobel S."/>
            <person name="Galinsky K."/>
            <person name="Amedeo P."/>
            <person name="Strausberg R."/>
        </authorList>
    </citation>
    <scope>NUCLEOTIDE SEQUENCE</scope>
    <source>
        <strain evidence="9">USDA</strain>
    </source>
</reference>
<dbReference type="PANTHER" id="PTHR43763">
    <property type="entry name" value="XAA-PRO AMINOPEPTIDASE 1"/>
    <property type="match status" value="1"/>
</dbReference>
<evidence type="ECO:0000259" key="8">
    <source>
        <dbReference type="Pfam" id="PF16188"/>
    </source>
</evidence>
<dbReference type="InterPro" id="IPR050422">
    <property type="entry name" value="X-Pro_aminopeptidase_P"/>
</dbReference>
<dbReference type="SUPFAM" id="SSF53092">
    <property type="entry name" value="Creatinase/prolidase N-terminal domain"/>
    <property type="match status" value="1"/>
</dbReference>
<organism>
    <name type="scientific">Pediculus humanus subsp. corporis</name>
    <name type="common">Body louse</name>
    <dbReference type="NCBI Taxonomy" id="121224"/>
    <lineage>
        <taxon>Eukaryota</taxon>
        <taxon>Metazoa</taxon>
        <taxon>Ecdysozoa</taxon>
        <taxon>Arthropoda</taxon>
        <taxon>Hexapoda</taxon>
        <taxon>Insecta</taxon>
        <taxon>Pterygota</taxon>
        <taxon>Neoptera</taxon>
        <taxon>Paraneoptera</taxon>
        <taxon>Psocodea</taxon>
        <taxon>Troctomorpha</taxon>
        <taxon>Phthiraptera</taxon>
        <taxon>Anoplura</taxon>
        <taxon>Pediculidae</taxon>
        <taxon>Pediculus</taxon>
    </lineage>
</organism>
<dbReference type="EMBL" id="AAZO01006507">
    <property type="status" value="NOT_ANNOTATED_CDS"/>
    <property type="molecule type" value="Genomic_DNA"/>
</dbReference>